<evidence type="ECO:0000256" key="3">
    <source>
        <dbReference type="ARBA" id="ARBA00023295"/>
    </source>
</evidence>
<dbReference type="PANTHER" id="PTHR11452:SF83">
    <property type="entry name" value="ALPHA-GALACTOSIDASE"/>
    <property type="match status" value="1"/>
</dbReference>
<dbReference type="Gene3D" id="3.20.20.70">
    <property type="entry name" value="Aldolase class I"/>
    <property type="match status" value="1"/>
</dbReference>
<dbReference type="SUPFAM" id="SSF51445">
    <property type="entry name" value="(Trans)glycosidases"/>
    <property type="match status" value="1"/>
</dbReference>
<organism evidence="6 7">
    <name type="scientific">Meloidogyne javanica</name>
    <name type="common">Root-knot nematode worm</name>
    <dbReference type="NCBI Taxonomy" id="6303"/>
    <lineage>
        <taxon>Eukaryota</taxon>
        <taxon>Metazoa</taxon>
        <taxon>Ecdysozoa</taxon>
        <taxon>Nematoda</taxon>
        <taxon>Chromadorea</taxon>
        <taxon>Rhabditida</taxon>
        <taxon>Tylenchina</taxon>
        <taxon>Tylenchomorpha</taxon>
        <taxon>Tylenchoidea</taxon>
        <taxon>Meloidogynidae</taxon>
        <taxon>Meloidogyninae</taxon>
        <taxon>Meloidogyne</taxon>
        <taxon>Meloidogyne incognita group</taxon>
    </lineage>
</organism>
<feature type="domain" description="Phosphoribosyltransferase" evidence="5">
    <location>
        <begin position="660"/>
        <end position="820"/>
    </location>
</feature>
<evidence type="ECO:0000256" key="1">
    <source>
        <dbReference type="ARBA" id="ARBA00009743"/>
    </source>
</evidence>
<name>A0A915N607_MELJA</name>
<evidence type="ECO:0000313" key="7">
    <source>
        <dbReference type="WBParaSite" id="scaffold716_cov245.g1663"/>
    </source>
</evidence>
<dbReference type="PANTHER" id="PTHR11452">
    <property type="entry name" value="ALPHA-GALACTOSIDASE/ALPHA-N-ACETYLGALACTOSAMINIDASE"/>
    <property type="match status" value="1"/>
</dbReference>
<evidence type="ECO:0000256" key="4">
    <source>
        <dbReference type="RuleBase" id="RU361168"/>
    </source>
</evidence>
<dbReference type="InterPro" id="IPR002241">
    <property type="entry name" value="Glyco_hydro_27"/>
</dbReference>
<dbReference type="InterPro" id="IPR013780">
    <property type="entry name" value="Glyco_hydro_b"/>
</dbReference>
<dbReference type="InterPro" id="IPR017853">
    <property type="entry name" value="GH"/>
</dbReference>
<dbReference type="CDD" id="cd06223">
    <property type="entry name" value="PRTases_typeI"/>
    <property type="match status" value="1"/>
</dbReference>
<evidence type="ECO:0000313" key="6">
    <source>
        <dbReference type="Proteomes" id="UP000887561"/>
    </source>
</evidence>
<dbReference type="GO" id="GO:0005737">
    <property type="term" value="C:cytoplasm"/>
    <property type="evidence" value="ECO:0007669"/>
    <property type="project" value="TreeGrafter"/>
</dbReference>
<dbReference type="InterPro" id="IPR000111">
    <property type="entry name" value="Glyco_hydro_27/36_CS"/>
</dbReference>
<keyword evidence="3 4" id="KW-0326">Glycosidase</keyword>
<dbReference type="InterPro" id="IPR000836">
    <property type="entry name" value="PRTase_dom"/>
</dbReference>
<dbReference type="AlphaFoldDB" id="A0A915N607"/>
<sequence>MFIEIVVFDQLDSPLLNIDMADKLVQDGYRDAGYVSVHIDDCWEARDRDTNGRLVANQTRFPSGIKSLAEYMHVRGLKFAIYSDIGDKTCAGFPGTMDHLETDAQTFAEWGSDYLKLDACNIEFERMPNEYIKMGNSLLKTNRPIVYSCSWPAYLYENHKALVYPLIGEHCNLWRNYNDIDRSWKSILSIIHYYVKNQELLRNAQRPGAWNDPDMIVAGNPEITPSQAQVQLSVWAIWSAPLIMSNDLRTISNENKKILLNKNVIAVDQDPLGIFGRMVYKEASLYVFVKEMMPSIPKKELYSYAIAVVNYGTKPCKFSKSLFSLGLTYLGGYSVEDLWSEQQLGYMTPNDEYSVMLDKKRFVEIFVSWEELVNDYCLELEPNLDDFNFKLSDELKEKWEFLIGRQLCLNKRLTDIYFVIKDNSMSQKVFFKIPTSPKNIADLLIIRYWMERLFSCVFEDAKLFKILFSHRFIKLLFFDYSIPPQFKIKNAFLNYYEPNFGMNFVLHNLAVCESFKVKFTCAEAEYEITDENELNPILNIILNEGKRFPNICVKYSKLDEWHDIILKAIETTENPSNILSNIDFKIHWDYYDMQPKKISNRAKNIQRFTTKYKGEPHKVLKYEITNIHNSKVKFLITSFSAGIAMFFNRAATAPFKDRHDAGQKLAEALKNFRSQRDKVVVLALPRGGVPVAFEVAKSLGAPLDLLMVRKIGAPGHEEYGIGAVVEGNPPELVMNEDAVKYTQPPEGYVQAMMEKQLKEIARQRNRYLGDRPPLSLAGKIAIVVDDGIATGGTARVAMKALRQKNVAKALLASPLAPSDTLAELRAEGNEVLVLETPPNFSAVGLHYTKFDQTSDEEVIDCLEKSREWLPKNNDLKN</sequence>
<keyword evidence="4" id="KW-1015">Disulfide bond</keyword>
<dbReference type="Gene3D" id="2.60.40.1180">
    <property type="entry name" value="Golgi alpha-mannosidase II"/>
    <property type="match status" value="1"/>
</dbReference>
<proteinExistence type="inferred from homology"/>
<comment type="subunit">
    <text evidence="4">Homodimer.</text>
</comment>
<dbReference type="Pfam" id="PF16499">
    <property type="entry name" value="Melibiase_2"/>
    <property type="match status" value="1"/>
</dbReference>
<dbReference type="EC" id="3.2.1.-" evidence="4"/>
<reference evidence="7" key="1">
    <citation type="submission" date="2022-11" db="UniProtKB">
        <authorList>
            <consortium name="WormBaseParasite"/>
        </authorList>
    </citation>
    <scope>IDENTIFICATION</scope>
</reference>
<dbReference type="CDD" id="cd14792">
    <property type="entry name" value="GH27"/>
    <property type="match status" value="1"/>
</dbReference>
<keyword evidence="6" id="KW-1185">Reference proteome</keyword>
<dbReference type="SUPFAM" id="SSF53271">
    <property type="entry name" value="PRTase-like"/>
    <property type="match status" value="1"/>
</dbReference>
<protein>
    <recommendedName>
        <fullName evidence="4">Alpha-galactosidase</fullName>
        <ecNumber evidence="4">3.2.1.-</ecNumber>
    </recommendedName>
</protein>
<dbReference type="GO" id="GO:0004557">
    <property type="term" value="F:alpha-galactosidase activity"/>
    <property type="evidence" value="ECO:0007669"/>
    <property type="project" value="TreeGrafter"/>
</dbReference>
<dbReference type="InterPro" id="IPR029057">
    <property type="entry name" value="PRTase-like"/>
</dbReference>
<evidence type="ECO:0000256" key="2">
    <source>
        <dbReference type="ARBA" id="ARBA00022801"/>
    </source>
</evidence>
<comment type="similarity">
    <text evidence="1 4">Belongs to the glycosyl hydrolase 27 family.</text>
</comment>
<dbReference type="Pfam" id="PF00156">
    <property type="entry name" value="Pribosyltran"/>
    <property type="match status" value="1"/>
</dbReference>
<dbReference type="WBParaSite" id="scaffold716_cov245.g1663">
    <property type="protein sequence ID" value="scaffold716_cov245.g1663"/>
    <property type="gene ID" value="scaffold716_cov245.g1663"/>
</dbReference>
<dbReference type="GO" id="GO:0016139">
    <property type="term" value="P:glycoside catabolic process"/>
    <property type="evidence" value="ECO:0007669"/>
    <property type="project" value="TreeGrafter"/>
</dbReference>
<dbReference type="Gene3D" id="3.40.50.2020">
    <property type="match status" value="1"/>
</dbReference>
<dbReference type="Proteomes" id="UP000887561">
    <property type="component" value="Unplaced"/>
</dbReference>
<keyword evidence="2 4" id="KW-0378">Hydrolase</keyword>
<dbReference type="PRINTS" id="PR00740">
    <property type="entry name" value="GLHYDRLASE27"/>
</dbReference>
<dbReference type="FunFam" id="3.20.20.70:FF:000197">
    <property type="entry name" value="Alpha-galactosidase"/>
    <property type="match status" value="1"/>
</dbReference>
<dbReference type="Gene3D" id="3.30.1310.20">
    <property type="entry name" value="PRTase-like"/>
    <property type="match status" value="1"/>
</dbReference>
<accession>A0A915N607</accession>
<evidence type="ECO:0000259" key="5">
    <source>
        <dbReference type="Pfam" id="PF00156"/>
    </source>
</evidence>
<dbReference type="PROSITE" id="PS00512">
    <property type="entry name" value="ALPHA_GALACTOSIDASE"/>
    <property type="match status" value="1"/>
</dbReference>
<dbReference type="SUPFAM" id="SSF51011">
    <property type="entry name" value="Glycosyl hydrolase domain"/>
    <property type="match status" value="1"/>
</dbReference>
<dbReference type="InterPro" id="IPR013785">
    <property type="entry name" value="Aldolase_TIM"/>
</dbReference>
<dbReference type="GO" id="GO:0009311">
    <property type="term" value="P:oligosaccharide metabolic process"/>
    <property type="evidence" value="ECO:0007669"/>
    <property type="project" value="TreeGrafter"/>
</dbReference>